<dbReference type="Proteomes" id="UP000007148">
    <property type="component" value="Unassembled WGS sequence"/>
</dbReference>
<comment type="caution">
    <text evidence="1">The sequence shown here is derived from an EMBL/GenBank/DDBJ whole genome shotgun (WGS) entry which is preliminary data.</text>
</comment>
<reference evidence="1 2" key="1">
    <citation type="journal article" date="2011" name="PLoS Pathog.">
        <title>Endophytic Life Strategies Decoded by Genome and Transcriptome Analyses of the Mutualistic Root Symbiont Piriformospora indica.</title>
        <authorList>
            <person name="Zuccaro A."/>
            <person name="Lahrmann U."/>
            <person name="Guldener U."/>
            <person name="Langen G."/>
            <person name="Pfiffi S."/>
            <person name="Biedenkopf D."/>
            <person name="Wong P."/>
            <person name="Samans B."/>
            <person name="Grimm C."/>
            <person name="Basiewicz M."/>
            <person name="Murat C."/>
            <person name="Martin F."/>
            <person name="Kogel K.H."/>
        </authorList>
    </citation>
    <scope>NUCLEOTIDE SEQUENCE [LARGE SCALE GENOMIC DNA]</scope>
    <source>
        <strain evidence="1 2">DSM 11827</strain>
    </source>
</reference>
<dbReference type="AlphaFoldDB" id="G4U0W3"/>
<dbReference type="EMBL" id="CAFZ01001367">
    <property type="protein sequence ID" value="CCA77206.1"/>
    <property type="molecule type" value="Genomic_DNA"/>
</dbReference>
<gene>
    <name evidence="1" type="ORF">PIIN_11188</name>
</gene>
<evidence type="ECO:0000313" key="1">
    <source>
        <dbReference type="EMBL" id="CCA77206.1"/>
    </source>
</evidence>
<protein>
    <submittedName>
        <fullName evidence="1">Uncharacterized protein</fullName>
    </submittedName>
</protein>
<keyword evidence="2" id="KW-1185">Reference proteome</keyword>
<dbReference type="HOGENOM" id="CLU_2224238_0_0_1"/>
<sequence>MSAASVECRKHKAKCKQTKGPEGCDLCTLDRRICPSSSQAGHQRWADVSFSVIDVEDEDMRAPTHDHSVDEVAATTERRIPRRHASACDRCRTRKVGDSPCHMCCH</sequence>
<dbReference type="InParanoid" id="G4U0W3"/>
<name>G4U0W3_SERID</name>
<organism evidence="1 2">
    <name type="scientific">Serendipita indica (strain DSM 11827)</name>
    <name type="common">Root endophyte fungus</name>
    <name type="synonym">Piriformospora indica</name>
    <dbReference type="NCBI Taxonomy" id="1109443"/>
    <lineage>
        <taxon>Eukaryota</taxon>
        <taxon>Fungi</taxon>
        <taxon>Dikarya</taxon>
        <taxon>Basidiomycota</taxon>
        <taxon>Agaricomycotina</taxon>
        <taxon>Agaricomycetes</taxon>
        <taxon>Sebacinales</taxon>
        <taxon>Serendipitaceae</taxon>
        <taxon>Serendipita</taxon>
    </lineage>
</organism>
<proteinExistence type="predicted"/>
<accession>G4U0W3</accession>
<evidence type="ECO:0000313" key="2">
    <source>
        <dbReference type="Proteomes" id="UP000007148"/>
    </source>
</evidence>